<dbReference type="SUPFAM" id="SSF46785">
    <property type="entry name" value="Winged helix' DNA-binding domain"/>
    <property type="match status" value="2"/>
</dbReference>
<comment type="caution">
    <text evidence="2">The sequence shown here is derived from an EMBL/GenBank/DDBJ whole genome shotgun (WGS) entry which is preliminary data.</text>
</comment>
<dbReference type="InterPro" id="IPR036390">
    <property type="entry name" value="WH_DNA-bd_sf"/>
</dbReference>
<dbReference type="Gene3D" id="1.10.10.10">
    <property type="entry name" value="Winged helix-like DNA-binding domain superfamily/Winged helix DNA-binding domain"/>
    <property type="match status" value="2"/>
</dbReference>
<organism evidence="2">
    <name type="scientific">Lactiplantibacillus plantarum 2025</name>
    <dbReference type="NCBI Taxonomy" id="1385856"/>
    <lineage>
        <taxon>Bacteria</taxon>
        <taxon>Bacillati</taxon>
        <taxon>Bacillota</taxon>
        <taxon>Bacilli</taxon>
        <taxon>Lactobacillales</taxon>
        <taxon>Lactobacillaceae</taxon>
        <taxon>Lactiplantibacillus</taxon>
    </lineage>
</organism>
<sequence>MYELFILGQLMDHPMTGYQLRKALVNVVGSELTISFGALYPLLDKLAAAEELTISFGALYPLLDKLAAAEELTLAFKRTTNKRPQKLATITAAGRTQFWQLVMTPVALNKQTQLTFQIKLNFLHLLSRDQQQVILLDFQQFARGQVARLTAQHKRVMTNTHMLAADIQDALMVNELQRVRAQAQLDWLDRQLRNGGEVKG</sequence>
<dbReference type="RefSeq" id="WP_054519068.1">
    <property type="nucleotide sequence ID" value="NZ_CP076824.1"/>
</dbReference>
<feature type="domain" description="Transcription regulator PadR N-terminal" evidence="1">
    <location>
        <begin position="6"/>
        <end position="50"/>
    </location>
</feature>
<protein>
    <submittedName>
        <fullName evidence="2">PadR family transcriptional regulator</fullName>
    </submittedName>
</protein>
<dbReference type="AlphaFoldDB" id="A0A837NMN1"/>
<evidence type="ECO:0000259" key="1">
    <source>
        <dbReference type="Pfam" id="PF03551"/>
    </source>
</evidence>
<dbReference type="PANTHER" id="PTHR33169">
    <property type="entry name" value="PADR-FAMILY TRANSCRIPTIONAL REGULATOR"/>
    <property type="match status" value="1"/>
</dbReference>
<dbReference type="InterPro" id="IPR005149">
    <property type="entry name" value="Tscrpt_reg_PadR_N"/>
</dbReference>
<gene>
    <name evidence="2" type="ORF">N876_0206360</name>
</gene>
<name>A0A837NMN1_LACPN</name>
<dbReference type="EMBL" id="AVFJ02000015">
    <property type="protein sequence ID" value="KPL57244.1"/>
    <property type="molecule type" value="Genomic_DNA"/>
</dbReference>
<accession>A0A837NMN1</accession>
<reference evidence="2" key="1">
    <citation type="journal article" date="2016" name="Genome Announc.">
        <title>Draft Genome Sequence of Lactobacillus plantarum 2025.</title>
        <authorList>
            <person name="Karlyshev A.V."/>
            <person name="Khlebnikov V.C."/>
            <person name="Kosarev I.V."/>
            <person name="Abramov V.M."/>
        </authorList>
    </citation>
    <scope>NUCLEOTIDE SEQUENCE [LARGE SCALE GENOMIC DNA]</scope>
    <source>
        <strain evidence="2">2025</strain>
    </source>
</reference>
<dbReference type="InterPro" id="IPR052509">
    <property type="entry name" value="Metal_resp_DNA-bind_regulator"/>
</dbReference>
<proteinExistence type="predicted"/>
<dbReference type="PANTHER" id="PTHR33169:SF26">
    <property type="entry name" value="CONSERVED PROTEIN"/>
    <property type="match status" value="1"/>
</dbReference>
<dbReference type="InterPro" id="IPR036388">
    <property type="entry name" value="WH-like_DNA-bd_sf"/>
</dbReference>
<evidence type="ECO:0000313" key="2">
    <source>
        <dbReference type="EMBL" id="KPL57244.1"/>
    </source>
</evidence>
<dbReference type="Pfam" id="PF03551">
    <property type="entry name" value="PadR"/>
    <property type="match status" value="1"/>
</dbReference>